<sequence length="465" mass="51636">MSIRLPVSPQERKAAEALYTKMSAGFAVTLERGKPRLPLYRRVFARLSLRQRLWTLVVFMITWVASAWALAWRQQEFAAGGVTAAAVLLSLVFAAALDRRLRRGLRNVQAMAGALAKLDLQEDRDDDHQDELRDLIDTLKVIRARFYETVITLRQTDRRLGEEIGEEKARARRTLETAMEQAEVAQNMTESTRRLALTLEEITEHAAHASARVTEILATTRAVTQTVQEGTQQTQTVSSHLQHLASACDSLQASMDEMHHRIGSIHTLAEQTNLLALNAAIEAARAGEQGKGFAVVADEVRKLAESSAKASTSIEAMIKGMELEVQKTLELMQLGLRSVEDAVQSTQASVEEIRGVERRIEEIEHASHAISDRVEGLAHAMEEETITIDQMAKMAEGLEQLARQGEQAVVTLESTAQGMGMMLGQFCLATRSVPEPSKCLAQDNFIDAQRDALFIRRDTMRELIA</sequence>
<dbReference type="PANTHER" id="PTHR32089">
    <property type="entry name" value="METHYL-ACCEPTING CHEMOTAXIS PROTEIN MCPB"/>
    <property type="match status" value="1"/>
</dbReference>
<keyword evidence="4" id="KW-0472">Membrane</keyword>
<evidence type="ECO:0000256" key="3">
    <source>
        <dbReference type="PROSITE-ProRule" id="PRU00284"/>
    </source>
</evidence>
<dbReference type="InterPro" id="IPR004090">
    <property type="entry name" value="Chemotax_Me-accpt_rcpt"/>
</dbReference>
<dbReference type="PROSITE" id="PS50111">
    <property type="entry name" value="CHEMOTAXIS_TRANSDUC_2"/>
    <property type="match status" value="1"/>
</dbReference>
<feature type="domain" description="HAMP" evidence="6">
    <location>
        <begin position="99"/>
        <end position="151"/>
    </location>
</feature>
<keyword evidence="4" id="KW-0812">Transmembrane</keyword>
<reference evidence="7 8" key="1">
    <citation type="journal article" date="2020" name="Curr. Microbiol.">
        <title>Tepidiphilus baoligensis sp. nov., a Novel Bacterium of the Family Hydrogenophilaceae Isolated from an Oil Reservoir.</title>
        <authorList>
            <person name="Zhang X."/>
            <person name="Wang G."/>
            <person name="Ma X."/>
            <person name="Yu J."/>
            <person name="You J."/>
            <person name="Xue Y."/>
            <person name="Ma Y."/>
        </authorList>
    </citation>
    <scope>NUCLEOTIDE SEQUENCE [LARGE SCALE GENOMIC DNA]</scope>
    <source>
        <strain evidence="7 8">B18-69</strain>
    </source>
</reference>
<feature type="domain" description="Methyl-accepting transducer" evidence="5">
    <location>
        <begin position="156"/>
        <end position="392"/>
    </location>
</feature>
<comment type="similarity">
    <text evidence="2">Belongs to the methyl-accepting chemotaxis (MCP) protein family.</text>
</comment>
<dbReference type="PRINTS" id="PR00260">
    <property type="entry name" value="CHEMTRNSDUCR"/>
</dbReference>
<organism evidence="7 8">
    <name type="scientific">Tepidiphilus baoligensis</name>
    <dbReference type="NCBI Taxonomy" id="2698687"/>
    <lineage>
        <taxon>Bacteria</taxon>
        <taxon>Pseudomonadati</taxon>
        <taxon>Pseudomonadota</taxon>
        <taxon>Hydrogenophilia</taxon>
        <taxon>Hydrogenophilales</taxon>
        <taxon>Hydrogenophilaceae</taxon>
        <taxon>Tepidiphilus</taxon>
    </lineage>
</organism>
<dbReference type="PROSITE" id="PS50885">
    <property type="entry name" value="HAMP"/>
    <property type="match status" value="1"/>
</dbReference>
<feature type="transmembrane region" description="Helical" evidence="4">
    <location>
        <begin position="77"/>
        <end position="97"/>
    </location>
</feature>
<dbReference type="SUPFAM" id="SSF58104">
    <property type="entry name" value="Methyl-accepting chemotaxis protein (MCP) signaling domain"/>
    <property type="match status" value="1"/>
</dbReference>
<evidence type="ECO:0000259" key="6">
    <source>
        <dbReference type="PROSITE" id="PS50885"/>
    </source>
</evidence>
<name>A0ABX1QM49_9PROT</name>
<accession>A0ABX1QM49</accession>
<dbReference type="InterPro" id="IPR004089">
    <property type="entry name" value="MCPsignal_dom"/>
</dbReference>
<evidence type="ECO:0000259" key="5">
    <source>
        <dbReference type="PROSITE" id="PS50111"/>
    </source>
</evidence>
<keyword evidence="1 3" id="KW-0807">Transducer</keyword>
<comment type="caution">
    <text evidence="7">The sequence shown here is derived from an EMBL/GenBank/DDBJ whole genome shotgun (WGS) entry which is preliminary data.</text>
</comment>
<evidence type="ECO:0000256" key="1">
    <source>
        <dbReference type="ARBA" id="ARBA00023224"/>
    </source>
</evidence>
<evidence type="ECO:0000256" key="4">
    <source>
        <dbReference type="SAM" id="Phobius"/>
    </source>
</evidence>
<dbReference type="SMART" id="SM00283">
    <property type="entry name" value="MA"/>
    <property type="match status" value="1"/>
</dbReference>
<gene>
    <name evidence="7" type="ORF">GV368_03725</name>
</gene>
<dbReference type="Pfam" id="PF00015">
    <property type="entry name" value="MCPsignal"/>
    <property type="match status" value="1"/>
</dbReference>
<evidence type="ECO:0008006" key="9">
    <source>
        <dbReference type="Google" id="ProtNLM"/>
    </source>
</evidence>
<dbReference type="Gene3D" id="1.10.287.950">
    <property type="entry name" value="Methyl-accepting chemotaxis protein"/>
    <property type="match status" value="1"/>
</dbReference>
<keyword evidence="4" id="KW-1133">Transmembrane helix</keyword>
<dbReference type="PANTHER" id="PTHR32089:SF112">
    <property type="entry name" value="LYSOZYME-LIKE PROTEIN-RELATED"/>
    <property type="match status" value="1"/>
</dbReference>
<keyword evidence="8" id="KW-1185">Reference proteome</keyword>
<dbReference type="Gene3D" id="6.10.340.10">
    <property type="match status" value="1"/>
</dbReference>
<evidence type="ECO:0000256" key="2">
    <source>
        <dbReference type="ARBA" id="ARBA00029447"/>
    </source>
</evidence>
<evidence type="ECO:0000313" key="7">
    <source>
        <dbReference type="EMBL" id="NMH16228.1"/>
    </source>
</evidence>
<dbReference type="InterPro" id="IPR003660">
    <property type="entry name" value="HAMP_dom"/>
</dbReference>
<proteinExistence type="inferred from homology"/>
<dbReference type="Proteomes" id="UP000669605">
    <property type="component" value="Unassembled WGS sequence"/>
</dbReference>
<feature type="transmembrane region" description="Helical" evidence="4">
    <location>
        <begin position="53"/>
        <end position="71"/>
    </location>
</feature>
<evidence type="ECO:0000313" key="8">
    <source>
        <dbReference type="Proteomes" id="UP000669605"/>
    </source>
</evidence>
<protein>
    <recommendedName>
        <fullName evidence="9">Methyl-accepting chemotaxis protein</fullName>
    </recommendedName>
</protein>
<dbReference type="EMBL" id="JAAAUB010000003">
    <property type="protein sequence ID" value="NMH16228.1"/>
    <property type="molecule type" value="Genomic_DNA"/>
</dbReference>